<dbReference type="HOGENOM" id="CLU_062775_0_0_5"/>
<dbReference type="Gene3D" id="1.10.101.10">
    <property type="entry name" value="PGBD-like superfamily/PGBD"/>
    <property type="match status" value="1"/>
</dbReference>
<reference evidence="4 5" key="1">
    <citation type="journal article" date="2012" name="Stand. Genomic Sci.">
        <title>Complete genome sequence of Liberibacter crescens BT-1.</title>
        <authorList>
            <person name="Leonard M.T."/>
            <person name="Fagen J.R."/>
            <person name="Davis-Richardson A.G."/>
            <person name="Davis M.J."/>
            <person name="Triplett E.W."/>
        </authorList>
    </citation>
    <scope>NUCLEOTIDE SEQUENCE [LARGE SCALE GENOMIC DNA]</scope>
    <source>
        <strain evidence="4 5">BT-1</strain>
    </source>
</reference>
<feature type="region of interest" description="Disordered" evidence="1">
    <location>
        <begin position="100"/>
        <end position="128"/>
    </location>
</feature>
<dbReference type="PATRIC" id="fig|1215343.11.peg.952"/>
<dbReference type="SUPFAM" id="SSF47090">
    <property type="entry name" value="PGBD-like"/>
    <property type="match status" value="1"/>
</dbReference>
<protein>
    <submittedName>
        <fullName evidence="4">Putative peptidoglycan-binding protein</fullName>
    </submittedName>
</protein>
<keyword evidence="2" id="KW-0472">Membrane</keyword>
<dbReference type="InterPro" id="IPR036365">
    <property type="entry name" value="PGBD-like_sf"/>
</dbReference>
<feature type="transmembrane region" description="Helical" evidence="2">
    <location>
        <begin position="35"/>
        <end position="60"/>
    </location>
</feature>
<dbReference type="InterPro" id="IPR002477">
    <property type="entry name" value="Peptidoglycan-bd-like"/>
</dbReference>
<feature type="compositionally biased region" description="Low complexity" evidence="1">
    <location>
        <begin position="108"/>
        <end position="127"/>
    </location>
</feature>
<dbReference type="eggNOG" id="COG3409">
    <property type="taxonomic scope" value="Bacteria"/>
</dbReference>
<accession>L0EVD4</accession>
<proteinExistence type="predicted"/>
<gene>
    <name evidence="4" type="ordered locus">B488_09250</name>
</gene>
<keyword evidence="2" id="KW-0812">Transmembrane</keyword>
<keyword evidence="2" id="KW-1133">Transmembrane helix</keyword>
<keyword evidence="5" id="KW-1185">Reference proteome</keyword>
<feature type="domain" description="Peptidoglycan binding-like" evidence="3">
    <location>
        <begin position="171"/>
        <end position="223"/>
    </location>
</feature>
<organism evidence="4 5">
    <name type="scientific">Liberibacter crescens (strain BT-1)</name>
    <dbReference type="NCBI Taxonomy" id="1215343"/>
    <lineage>
        <taxon>Bacteria</taxon>
        <taxon>Pseudomonadati</taxon>
        <taxon>Pseudomonadota</taxon>
        <taxon>Alphaproteobacteria</taxon>
        <taxon>Hyphomicrobiales</taxon>
        <taxon>Rhizobiaceae</taxon>
        <taxon>Liberibacter</taxon>
    </lineage>
</organism>
<name>L0EVD4_LIBCB</name>
<evidence type="ECO:0000256" key="1">
    <source>
        <dbReference type="SAM" id="MobiDB-lite"/>
    </source>
</evidence>
<evidence type="ECO:0000259" key="3">
    <source>
        <dbReference type="Pfam" id="PF01471"/>
    </source>
</evidence>
<dbReference type="Pfam" id="PF01471">
    <property type="entry name" value="PG_binding_1"/>
    <property type="match status" value="1"/>
</dbReference>
<dbReference type="Proteomes" id="UP000010799">
    <property type="component" value="Chromosome"/>
</dbReference>
<dbReference type="EMBL" id="CP003789">
    <property type="protein sequence ID" value="AGA64917.1"/>
    <property type="molecule type" value="Genomic_DNA"/>
</dbReference>
<dbReference type="AlphaFoldDB" id="L0EVD4"/>
<dbReference type="KEGG" id="lcc:B488_09250"/>
<sequence length="229" mass="25734">MIVNIRRKKLPEKICKENSSGLFFKAIKTTAQLMAYYPLFSFVSILFFISFGWVTVNALYHQKGAHPSSIVITRDTKSSPILFPSSLSFPHSTQTRTTTFKVKKSEQNFRSSSSSQDSSHKLSLQQSTVNTKPVVSSIDPVADIIKNSETENSFNPEQKSLQNMDLNTNLILKIQKGLSNMAYDNINIDGVVTEATHQAILNFERHYHLPETGQPNQKVLNKLQQIGAL</sequence>
<evidence type="ECO:0000313" key="4">
    <source>
        <dbReference type="EMBL" id="AGA64917.1"/>
    </source>
</evidence>
<evidence type="ECO:0000313" key="5">
    <source>
        <dbReference type="Proteomes" id="UP000010799"/>
    </source>
</evidence>
<evidence type="ECO:0000256" key="2">
    <source>
        <dbReference type="SAM" id="Phobius"/>
    </source>
</evidence>
<dbReference type="InterPro" id="IPR036366">
    <property type="entry name" value="PGBDSf"/>
</dbReference>
<dbReference type="STRING" id="1215343.B488_09250"/>